<dbReference type="Pfam" id="PF13414">
    <property type="entry name" value="TPR_11"/>
    <property type="match status" value="3"/>
</dbReference>
<feature type="repeat" description="TPR" evidence="6">
    <location>
        <begin position="742"/>
        <end position="775"/>
    </location>
</feature>
<dbReference type="Pfam" id="PF00140">
    <property type="entry name" value="Sigma70_r1_2"/>
    <property type="match status" value="1"/>
</dbReference>
<keyword evidence="2 5" id="KW-0731">Sigma factor</keyword>
<dbReference type="InterPro" id="IPR009042">
    <property type="entry name" value="RNA_pol_sigma70_r1_2"/>
</dbReference>
<dbReference type="Pfam" id="PF08378">
    <property type="entry name" value="NERD"/>
    <property type="match status" value="1"/>
</dbReference>
<keyword evidence="3 5" id="KW-0238">DNA-binding</keyword>
<dbReference type="KEGG" id="ned:HUN01_25030"/>
<dbReference type="CDD" id="cd06171">
    <property type="entry name" value="Sigma70_r4"/>
    <property type="match status" value="1"/>
</dbReference>
<dbReference type="SMART" id="SM00028">
    <property type="entry name" value="TPR"/>
    <property type="match status" value="8"/>
</dbReference>
<accession>A0A7D7LF93</accession>
<evidence type="ECO:0000256" key="5">
    <source>
        <dbReference type="HAMAP-Rule" id="MF_00963"/>
    </source>
</evidence>
<comment type="function">
    <text evidence="5">Sigma factors are initiation factors that promote the attachment of RNA polymerase to specific initiation sites and are then released. This sigma factor is the primary sigma factor during exponential growth.</text>
</comment>
<evidence type="ECO:0000313" key="9">
    <source>
        <dbReference type="Proteomes" id="UP000514713"/>
    </source>
</evidence>
<dbReference type="InterPro" id="IPR050239">
    <property type="entry name" value="Sigma-70_RNA_pol_init_factors"/>
</dbReference>
<dbReference type="GO" id="GO:0005737">
    <property type="term" value="C:cytoplasm"/>
    <property type="evidence" value="ECO:0007669"/>
    <property type="project" value="UniProtKB-SubCell"/>
</dbReference>
<dbReference type="InterPro" id="IPR007630">
    <property type="entry name" value="RNA_pol_sigma70_r4"/>
</dbReference>
<feature type="repeat" description="TPR" evidence="6">
    <location>
        <begin position="844"/>
        <end position="877"/>
    </location>
</feature>
<dbReference type="GO" id="GO:0003677">
    <property type="term" value="F:DNA binding"/>
    <property type="evidence" value="ECO:0007669"/>
    <property type="project" value="UniProtKB-UniRule"/>
</dbReference>
<keyword evidence="9" id="KW-1185">Reference proteome</keyword>
<evidence type="ECO:0000256" key="1">
    <source>
        <dbReference type="ARBA" id="ARBA00023015"/>
    </source>
</evidence>
<dbReference type="NCBIfam" id="TIGR02937">
    <property type="entry name" value="sigma70-ECF"/>
    <property type="match status" value="1"/>
</dbReference>
<dbReference type="InterPro" id="IPR036388">
    <property type="entry name" value="WH-like_DNA-bd_sf"/>
</dbReference>
<dbReference type="PANTHER" id="PTHR30603">
    <property type="entry name" value="RNA POLYMERASE SIGMA FACTOR RPO"/>
    <property type="match status" value="1"/>
</dbReference>
<evidence type="ECO:0000256" key="4">
    <source>
        <dbReference type="ARBA" id="ARBA00023163"/>
    </source>
</evidence>
<feature type="repeat" description="TPR" evidence="6">
    <location>
        <begin position="912"/>
        <end position="945"/>
    </location>
</feature>
<feature type="short sequence motif" description="Interaction with polymerase core subunit RpoC" evidence="5">
    <location>
        <begin position="424"/>
        <end position="427"/>
    </location>
</feature>
<feature type="DNA-binding region" description="H-T-H motif" evidence="5">
    <location>
        <begin position="606"/>
        <end position="625"/>
    </location>
</feature>
<feature type="repeat" description="TPR" evidence="6">
    <location>
        <begin position="674"/>
        <end position="707"/>
    </location>
</feature>
<comment type="similarity">
    <text evidence="5">Belongs to the sigma-70 factor family. RpoD/SigA subfamily.</text>
</comment>
<keyword evidence="1 5" id="KW-0805">Transcription regulation</keyword>
<name>A0A7D7LF93_9NOSO</name>
<dbReference type="AlphaFoldDB" id="A0A7D7LF93"/>
<feature type="domain" description="RNA polymerase sigma-70" evidence="7">
    <location>
        <begin position="424"/>
        <end position="437"/>
    </location>
</feature>
<dbReference type="NCBIfam" id="NF005643">
    <property type="entry name" value="PRK07406.1"/>
    <property type="match status" value="1"/>
</dbReference>
<evidence type="ECO:0000256" key="2">
    <source>
        <dbReference type="ARBA" id="ARBA00023082"/>
    </source>
</evidence>
<comment type="subunit">
    <text evidence="5">Interacts transiently with the RNA polymerase catalytic core.</text>
</comment>
<feature type="repeat" description="TPR" evidence="6">
    <location>
        <begin position="878"/>
        <end position="911"/>
    </location>
</feature>
<dbReference type="PROSITE" id="PS00715">
    <property type="entry name" value="SIGMA70_1"/>
    <property type="match status" value="1"/>
</dbReference>
<keyword evidence="5" id="KW-0963">Cytoplasm</keyword>
<evidence type="ECO:0000256" key="6">
    <source>
        <dbReference type="PROSITE-ProRule" id="PRU00339"/>
    </source>
</evidence>
<dbReference type="Gene3D" id="1.10.601.10">
    <property type="entry name" value="RNA Polymerase Primary Sigma Factor"/>
    <property type="match status" value="2"/>
</dbReference>
<dbReference type="InterPro" id="IPR013324">
    <property type="entry name" value="RNA_pol_sigma_r3/r4-like"/>
</dbReference>
<dbReference type="PROSITE" id="PS50005">
    <property type="entry name" value="TPR"/>
    <property type="match status" value="8"/>
</dbReference>
<dbReference type="SUPFAM" id="SSF88659">
    <property type="entry name" value="Sigma3 and sigma4 domains of RNA polymerase sigma factors"/>
    <property type="match status" value="2"/>
</dbReference>
<dbReference type="EMBL" id="CP054698">
    <property type="protein sequence ID" value="QMS90688.1"/>
    <property type="molecule type" value="Genomic_DNA"/>
</dbReference>
<dbReference type="Proteomes" id="UP000514713">
    <property type="component" value="Chromosome"/>
</dbReference>
<dbReference type="InterPro" id="IPR000943">
    <property type="entry name" value="RNA_pol_sigma70"/>
</dbReference>
<dbReference type="FunFam" id="1.10.601.10:FF:000001">
    <property type="entry name" value="RNA polymerase sigma factor SigA"/>
    <property type="match status" value="1"/>
</dbReference>
<feature type="region of interest" description="Sigma-70 factor domain-4" evidence="5">
    <location>
        <begin position="580"/>
        <end position="633"/>
    </location>
</feature>
<dbReference type="GO" id="GO:0006352">
    <property type="term" value="P:DNA-templated transcription initiation"/>
    <property type="evidence" value="ECO:0007669"/>
    <property type="project" value="UniProtKB-UniRule"/>
</dbReference>
<dbReference type="Pfam" id="PF04542">
    <property type="entry name" value="Sigma70_r2"/>
    <property type="match status" value="1"/>
</dbReference>
<comment type="subcellular location">
    <subcellularLocation>
        <location evidence="5">Cytoplasm</location>
    </subcellularLocation>
</comment>
<dbReference type="GO" id="GO:0016987">
    <property type="term" value="F:sigma factor activity"/>
    <property type="evidence" value="ECO:0007669"/>
    <property type="project" value="UniProtKB-UniRule"/>
</dbReference>
<comment type="caution">
    <text evidence="5">Lacks conserved residue(s) required for the propagation of feature annotation.</text>
</comment>
<dbReference type="PROSITE" id="PS50293">
    <property type="entry name" value="TPR_REGION"/>
    <property type="match status" value="4"/>
</dbReference>
<dbReference type="PRINTS" id="PR00046">
    <property type="entry name" value="SIGMA70FCT"/>
</dbReference>
<dbReference type="Gene3D" id="1.25.40.10">
    <property type="entry name" value="Tetratricopeptide repeat domain"/>
    <property type="match status" value="4"/>
</dbReference>
<evidence type="ECO:0000256" key="3">
    <source>
        <dbReference type="ARBA" id="ARBA00023125"/>
    </source>
</evidence>
<dbReference type="Pfam" id="PF13371">
    <property type="entry name" value="TPR_9"/>
    <property type="match status" value="1"/>
</dbReference>
<dbReference type="PANTHER" id="PTHR30603:SF62">
    <property type="entry name" value="RNA POLYMERASE SIGMA FACTOR SIGA"/>
    <property type="match status" value="1"/>
</dbReference>
<feature type="repeat" description="TPR" evidence="6">
    <location>
        <begin position="708"/>
        <end position="741"/>
    </location>
</feature>
<dbReference type="InterPro" id="IPR014284">
    <property type="entry name" value="RNA_pol_sigma-70_dom"/>
</dbReference>
<evidence type="ECO:0000313" key="8">
    <source>
        <dbReference type="EMBL" id="QMS90688.1"/>
    </source>
</evidence>
<feature type="repeat" description="TPR" evidence="6">
    <location>
        <begin position="776"/>
        <end position="809"/>
    </location>
</feature>
<feature type="region of interest" description="Sigma-70 factor domain-2" evidence="5">
    <location>
        <begin position="400"/>
        <end position="470"/>
    </location>
</feature>
<organism evidence="8 9">
    <name type="scientific">Nostoc edaphicum CCNP1411</name>
    <dbReference type="NCBI Taxonomy" id="1472755"/>
    <lineage>
        <taxon>Bacteria</taxon>
        <taxon>Bacillati</taxon>
        <taxon>Cyanobacteriota</taxon>
        <taxon>Cyanophyceae</taxon>
        <taxon>Nostocales</taxon>
        <taxon>Nostocaceae</taxon>
        <taxon>Nostoc</taxon>
    </lineage>
</organism>
<dbReference type="Pfam" id="PF04539">
    <property type="entry name" value="Sigma70_r3"/>
    <property type="match status" value="1"/>
</dbReference>
<keyword evidence="6" id="KW-0802">TPR repeat</keyword>
<reference evidence="9" key="1">
    <citation type="submission" date="2020-06" db="EMBL/GenBank/DDBJ databases">
        <title>Nostoc edaphicum CCNP1411 genome.</title>
        <authorList>
            <person name="Fidor A."/>
            <person name="Grabski M."/>
            <person name="Gawor J."/>
            <person name="Gromadka R."/>
            <person name="Wegrzyn G."/>
            <person name="Mazur-Marzec H."/>
        </authorList>
    </citation>
    <scope>NUCLEOTIDE SEQUENCE [LARGE SCALE GENOMIC DNA]</scope>
    <source>
        <strain evidence="9">CCNP1411</strain>
    </source>
</reference>
<dbReference type="InterPro" id="IPR019734">
    <property type="entry name" value="TPR_rpt"/>
</dbReference>
<dbReference type="Gene3D" id="1.10.10.10">
    <property type="entry name" value="Winged helix-like DNA-binding domain superfamily/Winged helix DNA-binding domain"/>
    <property type="match status" value="2"/>
</dbReference>
<dbReference type="SUPFAM" id="SSF88946">
    <property type="entry name" value="Sigma2 domain of RNA polymerase sigma factors"/>
    <property type="match status" value="1"/>
</dbReference>
<dbReference type="InterPro" id="IPR011528">
    <property type="entry name" value="NERD"/>
</dbReference>
<dbReference type="InterPro" id="IPR007627">
    <property type="entry name" value="RNA_pol_sigma70_r2"/>
</dbReference>
<proteinExistence type="inferred from homology"/>
<keyword evidence="4 5" id="KW-0804">Transcription</keyword>
<dbReference type="InterPro" id="IPR013325">
    <property type="entry name" value="RNA_pol_sigma_r2"/>
</dbReference>
<sequence>MEFYPDNIFDANNKAEKEVWQQVKSAFRDDPGEAFHGYQLFDRYGNLEREIDILIVHRQLGLWVIECKGCYINDIEAIKGAEWKMKNWYKDCIKPVKQAQDQMFALKNHLRKELDFCASLNLNFRVAIPFIGQEQWQNKGFHNLPNIQGVVLTREDLKPYTLKHNFTQSVQRRQRNLTDEQWRSLMCVFGGTNQILVDKASFSVSKHISVEKEKTYKTDESKTPRPVCKIIKLPRYKFPINSLPIIGNNLLESIFQPDLEIINQPEIELEELLIDDEEDLLIINEGEDEFLEIPLDEEDGYSGRSTNFHHWKQTQKKHYTEDSIRLYLQEIGRIRLLRADEEIELARKIADLLELERVRERLCEQLDRDPRNSEWAEAVQLPLPAFRYRLHVGRRAKDKMVQSNLRLVVSIAKKYMNRGLSFQDLIQEGSLGLIRAAEKFDHEKGYKFSNYATWWIRQAITRGIADQSRTIRLPVHLYETISRIKKTIKLLSQEMGRKPSEEEIAIRMEMTIEKLRFIAKSAQLPVSLETPIYLVLDKDPWFYKGDIEEYLCLADFIESDGETPEDQVSKNLLREDLEKVLDSLSPRERDVLRLRYGLDDGRMKTLEETGQILNATRERIRQIEAKALRKLRHPNRNSILKEYIRGYQQHDLQQKKYEHQFKGNQNYARKTNNATNYVEKGLICHRNRDFLGAIENFTQALKLNPNNAQLHYQRGLAKTEGEFQKGAIEDFTQAINVNPQYIDAYYQRGHVHYSLGDNLKAIEDYSEIIFLNPNEALAYFYRGFVRSNLGEMHEAIGNYSQALKIKPDLAEAYFHRGVAFYRLKDLHRAIENYNFTLRIYPDFAEAYSRRGLAHYYLGNYQEALEDYSQAVQINCEDTLTYYYRGLVYENLSNYIKALKDYNQVLEINPAFTEAYYNRGSVHYNLGNYQQALEDLNQLLRINPNNSQAYNKRSSIRAALKDYQGAMEDLKNASEFHYV</sequence>
<dbReference type="HAMAP" id="MF_00963">
    <property type="entry name" value="Sigma70_RpoD_SigA"/>
    <property type="match status" value="1"/>
</dbReference>
<gene>
    <name evidence="8" type="primary">rpoD</name>
    <name evidence="5" type="synonym">sigA</name>
    <name evidence="8" type="ORF">HUN01_25030</name>
</gene>
<dbReference type="Pfam" id="PF00515">
    <property type="entry name" value="TPR_1"/>
    <property type="match status" value="1"/>
</dbReference>
<evidence type="ECO:0000259" key="7">
    <source>
        <dbReference type="PROSITE" id="PS00715"/>
    </source>
</evidence>
<feature type="repeat" description="TPR" evidence="6">
    <location>
        <begin position="810"/>
        <end position="843"/>
    </location>
</feature>
<dbReference type="Pfam" id="PF04545">
    <property type="entry name" value="Sigma70_r4"/>
    <property type="match status" value="1"/>
</dbReference>
<dbReference type="InterPro" id="IPR011990">
    <property type="entry name" value="TPR-like_helical_dom_sf"/>
</dbReference>
<dbReference type="SUPFAM" id="SSF48452">
    <property type="entry name" value="TPR-like"/>
    <property type="match status" value="1"/>
</dbReference>
<protein>
    <recommendedName>
        <fullName evidence="5">RNA polymerase sigma factor SigA</fullName>
    </recommendedName>
</protein>
<dbReference type="InterPro" id="IPR007624">
    <property type="entry name" value="RNA_pol_sigma70_r3"/>
</dbReference>
<dbReference type="InterPro" id="IPR028630">
    <property type="entry name" value="Sigma70_RpoD"/>
</dbReference>